<protein>
    <submittedName>
        <fullName evidence="2">Uncharacterized protein</fullName>
    </submittedName>
</protein>
<keyword evidence="1" id="KW-0472">Membrane</keyword>
<proteinExistence type="predicted"/>
<keyword evidence="3" id="KW-1185">Reference proteome</keyword>
<evidence type="ECO:0000313" key="3">
    <source>
        <dbReference type="Proteomes" id="UP000275394"/>
    </source>
</evidence>
<reference evidence="2 3" key="1">
    <citation type="submission" date="2018-11" db="EMBL/GenBank/DDBJ databases">
        <title>Genomic Encyclopedia of Type Strains, Phase IV (KMG-IV): sequencing the most valuable type-strain genomes for metagenomic binning, comparative biology and taxonomic classification.</title>
        <authorList>
            <person name="Goeker M."/>
        </authorList>
    </citation>
    <scope>NUCLEOTIDE SEQUENCE [LARGE SCALE GENOMIC DNA]</scope>
    <source>
        <strain evidence="2 3">DSM 100316</strain>
    </source>
</reference>
<dbReference type="AlphaFoldDB" id="A0A3N2D505"/>
<keyword evidence="1" id="KW-0812">Transmembrane</keyword>
<dbReference type="Proteomes" id="UP000275394">
    <property type="component" value="Unassembled WGS sequence"/>
</dbReference>
<gene>
    <name evidence="2" type="ORF">EDC56_3871</name>
</gene>
<evidence type="ECO:0000256" key="1">
    <source>
        <dbReference type="SAM" id="Phobius"/>
    </source>
</evidence>
<feature type="non-terminal residue" evidence="2">
    <location>
        <position position="59"/>
    </location>
</feature>
<sequence length="59" mass="6742">MYIVDTTTILFVLTSALLISDDLLVYLQITVDTRLRFSRIRSPTLSGFARRYALSEDVT</sequence>
<evidence type="ECO:0000313" key="2">
    <source>
        <dbReference type="EMBL" id="ROR94728.1"/>
    </source>
</evidence>
<accession>A0A3N2D505</accession>
<comment type="caution">
    <text evidence="2">The sequence shown here is derived from an EMBL/GenBank/DDBJ whole genome shotgun (WGS) entry which is preliminary data.</text>
</comment>
<organism evidence="2 3">
    <name type="scientific">Sinobacterium caligoides</name>
    <dbReference type="NCBI Taxonomy" id="933926"/>
    <lineage>
        <taxon>Bacteria</taxon>
        <taxon>Pseudomonadati</taxon>
        <taxon>Pseudomonadota</taxon>
        <taxon>Gammaproteobacteria</taxon>
        <taxon>Cellvibrionales</taxon>
        <taxon>Spongiibacteraceae</taxon>
        <taxon>Sinobacterium</taxon>
    </lineage>
</organism>
<feature type="transmembrane region" description="Helical" evidence="1">
    <location>
        <begin position="6"/>
        <end position="29"/>
    </location>
</feature>
<dbReference type="EMBL" id="RKHR01000011">
    <property type="protein sequence ID" value="ROR94728.1"/>
    <property type="molecule type" value="Genomic_DNA"/>
</dbReference>
<name>A0A3N2D505_9GAMM</name>
<keyword evidence="1" id="KW-1133">Transmembrane helix</keyword>